<dbReference type="OrthoDB" id="9757559at2"/>
<dbReference type="Gene3D" id="3.30.300.30">
    <property type="match status" value="1"/>
</dbReference>
<evidence type="ECO:0000313" key="6">
    <source>
        <dbReference type="Proteomes" id="UP000297753"/>
    </source>
</evidence>
<dbReference type="InterPro" id="IPR000873">
    <property type="entry name" value="AMP-dep_synth/lig_dom"/>
</dbReference>
<dbReference type="Pfam" id="PF07993">
    <property type="entry name" value="NAD_binding_4"/>
    <property type="match status" value="1"/>
</dbReference>
<accession>A0A4Y8WGI4</accession>
<feature type="domain" description="Carrier" evidence="4">
    <location>
        <begin position="946"/>
        <end position="1021"/>
    </location>
</feature>
<dbReference type="Gene3D" id="3.30.559.10">
    <property type="entry name" value="Chloramphenicol acetyltransferase-like domain"/>
    <property type="match status" value="1"/>
</dbReference>
<dbReference type="InterPro" id="IPR020845">
    <property type="entry name" value="AMP-binding_CS"/>
</dbReference>
<dbReference type="GO" id="GO:0005737">
    <property type="term" value="C:cytoplasm"/>
    <property type="evidence" value="ECO:0007669"/>
    <property type="project" value="TreeGrafter"/>
</dbReference>
<dbReference type="GO" id="GO:0031177">
    <property type="term" value="F:phosphopantetheine binding"/>
    <property type="evidence" value="ECO:0007669"/>
    <property type="project" value="TreeGrafter"/>
</dbReference>
<sequence>MVELWNNWVSDAFPLTAMQSAILNQSLQSKETLYIEQLAVEITGDYQVELNQKAWQAVADAHPALRTHVYYSGLAEPHQVVFKPAQHTIPWTFHDVRSEVFDLHQYAQQDKAAGFELENAPLWRVGVFQVADDQYYMLVSVHHLIIDGWSFGVLAEELADVYAARLRGENGSLAPAPSLAHHIKRVSLSDPTAATAFWRDKLEAFEVGKGLDLQQGHSGAGQASVEVLQSQAWRDELQAGCQALAITESSLFQSACSLVMARWTHEDEVVLGMTTVMRSLDQFDESRIVGPLLNTLPQAWRFDWSQSCSAYLQARHQALSASFQHNQLPLSDIMAAAKWEPGAMPFQVLTVFQYEEQASPLERSMPFQVSPVLAEESVGYPLAIYAWPGDKFKIQLRYEASRWSPALMTTLANAVGDVMLSLIRLGDRPLKALATTGASSPNLVCQSAKRSPLIGHRLRQLVATQPESAFMEDSLSGRTISYAEAGQRITALMASLVEQSVKKGQVVACFSRNEPESIVQMLAVMEVGACYLGLDAQYPEQRVLEMLSDSGAALLLYHKAIPQGLNDHCVQHRVRMIDVADASIAEPIPPIATVIEPGDVAYMIYTSGTTGKPKASLNTHDGLASRLAYLSSTMASSHRLLQCSGMSFDAVILEVLMLLSSGGTLVFDEIDSVRNPQSITALIQSHRITMMFLPPALLTHVAVNEVDQLSWVGVGGDRCPPALAQAWAVRGRLYNFYGPSEASIYCVANPVHDTHQYDSIGLALPDVQLELVDQCGHAVPAGVSGELLIGGVGVAKGYHDRAKLSSERFVLRYGSGCYRSGDQCQRDEHGMIAILGRLDAQIKIRGVRVELPELEQALAACRTVKEARVIPSLQGGQVEALHAFYLTEGDRPISNEVLRQDLALRLPHAVIPSTFTSLPAWPLTANNKIDLKALTARITRKSESLTPLSVIEQQLVSMLEQVLHGEVLSLADSFFAIGGSSLQVAQCVSQLRETFGVDVAMSEFYQLPSMQALADWLQLRQQGHKAPLSEIVTQYDLDEESVLAPDTHSQGLALAQEGQWLLTGATGFVGAHLCASILRNTSKQVVCLVRAHDASQGLARVQCQLKALALWRDEYHDRLSVVIGDLSLPQLGLNAESWSGLAQSVSHIIHCGAWVNFAYPYGLLKQANVEATRSLLELAATSTHKSLDFVSTMSLISAASDLTRVCESSTMPNWPYLIGGYNQSKWVAEQLCLQAQSRGLDVSIYRLASMAGDQRTGINNEKDIIWRAVQACELLGAYPESAALADLTMTDEVADVMVRAKVDAFRRPVWHMSQPKPVSWSSLYQQTCVKGNVLSALAASSWRKALLTKLEQCPELINLVPYTVEEDDDAQRAPLVADCQLTQGYIEALGLSLSAVSPAQFARYAEVLTSIQPER</sequence>
<evidence type="ECO:0000313" key="5">
    <source>
        <dbReference type="EMBL" id="TFH92022.1"/>
    </source>
</evidence>
<dbReference type="InterPro" id="IPR013120">
    <property type="entry name" value="FAR_NAD-bd"/>
</dbReference>
<dbReference type="NCBIfam" id="TIGR01746">
    <property type="entry name" value="Thioester-redct"/>
    <property type="match status" value="1"/>
</dbReference>
<dbReference type="GO" id="GO:0016874">
    <property type="term" value="F:ligase activity"/>
    <property type="evidence" value="ECO:0007669"/>
    <property type="project" value="UniProtKB-KW"/>
</dbReference>
<dbReference type="InterPro" id="IPR010080">
    <property type="entry name" value="Thioester_reductase-like_dom"/>
</dbReference>
<proteinExistence type="predicted"/>
<dbReference type="SUPFAM" id="SSF47336">
    <property type="entry name" value="ACP-like"/>
    <property type="match status" value="1"/>
</dbReference>
<dbReference type="InterPro" id="IPR001242">
    <property type="entry name" value="Condensation_dom"/>
</dbReference>
<evidence type="ECO:0000256" key="1">
    <source>
        <dbReference type="ARBA" id="ARBA00022450"/>
    </source>
</evidence>
<dbReference type="EMBL" id="SATR01000010">
    <property type="protein sequence ID" value="TFH92022.1"/>
    <property type="molecule type" value="Genomic_DNA"/>
</dbReference>
<protein>
    <submittedName>
        <fullName evidence="5">NAD-dependent epimerase/dehydratase family protein</fullName>
    </submittedName>
</protein>
<evidence type="ECO:0000259" key="4">
    <source>
        <dbReference type="PROSITE" id="PS50075"/>
    </source>
</evidence>
<dbReference type="PANTHER" id="PTHR45527:SF1">
    <property type="entry name" value="FATTY ACID SYNTHASE"/>
    <property type="match status" value="1"/>
</dbReference>
<dbReference type="Gene3D" id="3.40.50.720">
    <property type="entry name" value="NAD(P)-binding Rossmann-like Domain"/>
    <property type="match status" value="1"/>
</dbReference>
<dbReference type="Gene3D" id="1.10.1200.10">
    <property type="entry name" value="ACP-like"/>
    <property type="match status" value="1"/>
</dbReference>
<keyword evidence="2" id="KW-0597">Phosphoprotein</keyword>
<evidence type="ECO:0000256" key="2">
    <source>
        <dbReference type="ARBA" id="ARBA00022553"/>
    </source>
</evidence>
<name>A0A4Y8WGI4_9VIBR</name>
<dbReference type="SUPFAM" id="SSF52777">
    <property type="entry name" value="CoA-dependent acyltransferases"/>
    <property type="match status" value="2"/>
</dbReference>
<evidence type="ECO:0000256" key="3">
    <source>
        <dbReference type="ARBA" id="ARBA00022598"/>
    </source>
</evidence>
<dbReference type="CDD" id="cd05235">
    <property type="entry name" value="SDR_e1"/>
    <property type="match status" value="1"/>
</dbReference>
<dbReference type="InterPro" id="IPR009081">
    <property type="entry name" value="PP-bd_ACP"/>
</dbReference>
<gene>
    <name evidence="5" type="ORF">ELS82_08710</name>
</gene>
<dbReference type="Pfam" id="PF00668">
    <property type="entry name" value="Condensation"/>
    <property type="match status" value="1"/>
</dbReference>
<dbReference type="SUPFAM" id="SSF51735">
    <property type="entry name" value="NAD(P)-binding Rossmann-fold domains"/>
    <property type="match status" value="1"/>
</dbReference>
<dbReference type="InterPro" id="IPR036291">
    <property type="entry name" value="NAD(P)-bd_dom_sf"/>
</dbReference>
<dbReference type="InterPro" id="IPR023213">
    <property type="entry name" value="CAT-like_dom_sf"/>
</dbReference>
<dbReference type="RefSeq" id="WP_134835148.1">
    <property type="nucleotide sequence ID" value="NZ_SATR01000010.1"/>
</dbReference>
<dbReference type="GO" id="GO:0043041">
    <property type="term" value="P:amino acid activation for nonribosomal peptide biosynthetic process"/>
    <property type="evidence" value="ECO:0007669"/>
    <property type="project" value="TreeGrafter"/>
</dbReference>
<dbReference type="Pfam" id="PF00550">
    <property type="entry name" value="PP-binding"/>
    <property type="match status" value="1"/>
</dbReference>
<keyword evidence="1" id="KW-0596">Phosphopantetheine</keyword>
<reference evidence="5 6" key="1">
    <citation type="submission" date="2019-01" db="EMBL/GenBank/DDBJ databases">
        <title>Vibrio BEI176 sp. nov, a marine bacterium isolated from China: eastern marignal seas.</title>
        <authorList>
            <person name="Li B."/>
        </authorList>
    </citation>
    <scope>NUCLEOTIDE SEQUENCE [LARGE SCALE GENOMIC DNA]</scope>
    <source>
        <strain evidence="5 6">BEI176</strain>
    </source>
</reference>
<dbReference type="PANTHER" id="PTHR45527">
    <property type="entry name" value="NONRIBOSOMAL PEPTIDE SYNTHETASE"/>
    <property type="match status" value="1"/>
</dbReference>
<dbReference type="SUPFAM" id="SSF56801">
    <property type="entry name" value="Acetyl-CoA synthetase-like"/>
    <property type="match status" value="1"/>
</dbReference>
<dbReference type="Proteomes" id="UP000297753">
    <property type="component" value="Unassembled WGS sequence"/>
</dbReference>
<dbReference type="InterPro" id="IPR042099">
    <property type="entry name" value="ANL_N_sf"/>
</dbReference>
<dbReference type="InterPro" id="IPR036736">
    <property type="entry name" value="ACP-like_sf"/>
</dbReference>
<dbReference type="InterPro" id="IPR045851">
    <property type="entry name" value="AMP-bd_C_sf"/>
</dbReference>
<dbReference type="Gene3D" id="3.40.50.12780">
    <property type="entry name" value="N-terminal domain of ligase-like"/>
    <property type="match status" value="1"/>
</dbReference>
<dbReference type="Pfam" id="PF00501">
    <property type="entry name" value="AMP-binding"/>
    <property type="match status" value="1"/>
</dbReference>
<dbReference type="CDD" id="cd05930">
    <property type="entry name" value="A_NRPS"/>
    <property type="match status" value="1"/>
</dbReference>
<dbReference type="PROSITE" id="PS00455">
    <property type="entry name" value="AMP_BINDING"/>
    <property type="match status" value="1"/>
</dbReference>
<organism evidence="5 6">
    <name type="scientific">Vibrio ouci</name>
    <dbReference type="NCBI Taxonomy" id="2499078"/>
    <lineage>
        <taxon>Bacteria</taxon>
        <taxon>Pseudomonadati</taxon>
        <taxon>Pseudomonadota</taxon>
        <taxon>Gammaproteobacteria</taxon>
        <taxon>Vibrionales</taxon>
        <taxon>Vibrionaceae</taxon>
        <taxon>Vibrio</taxon>
    </lineage>
</organism>
<dbReference type="GO" id="GO:0044550">
    <property type="term" value="P:secondary metabolite biosynthetic process"/>
    <property type="evidence" value="ECO:0007669"/>
    <property type="project" value="TreeGrafter"/>
</dbReference>
<comment type="caution">
    <text evidence="5">The sequence shown here is derived from an EMBL/GenBank/DDBJ whole genome shotgun (WGS) entry which is preliminary data.</text>
</comment>
<keyword evidence="6" id="KW-1185">Reference proteome</keyword>
<keyword evidence="3" id="KW-0436">Ligase</keyword>
<dbReference type="PROSITE" id="PS50075">
    <property type="entry name" value="CARRIER"/>
    <property type="match status" value="1"/>
</dbReference>
<dbReference type="Gene3D" id="3.30.559.30">
    <property type="entry name" value="Nonribosomal peptide synthetase, condensation domain"/>
    <property type="match status" value="1"/>
</dbReference>